<dbReference type="GO" id="GO:0006680">
    <property type="term" value="P:glucosylceramide catabolic process"/>
    <property type="evidence" value="ECO:0007669"/>
    <property type="project" value="TreeGrafter"/>
</dbReference>
<evidence type="ECO:0000256" key="6">
    <source>
        <dbReference type="RuleBase" id="RU361188"/>
    </source>
</evidence>
<comment type="similarity">
    <text evidence="2 6">Belongs to the glycosyl hydrolase 30 family.</text>
</comment>
<dbReference type="Pfam" id="PF02055">
    <property type="entry name" value="Glyco_hydro_30"/>
    <property type="match status" value="1"/>
</dbReference>
<keyword evidence="6" id="KW-0746">Sphingolipid metabolism</keyword>
<dbReference type="GO" id="GO:0016020">
    <property type="term" value="C:membrane"/>
    <property type="evidence" value="ECO:0007669"/>
    <property type="project" value="GOC"/>
</dbReference>
<dbReference type="AlphaFoldDB" id="A0A8S3U3I9"/>
<dbReference type="SUPFAM" id="SSF51445">
    <property type="entry name" value="(Trans)glycosidases"/>
    <property type="match status" value="1"/>
</dbReference>
<keyword evidence="4 7" id="KW-0732">Signal</keyword>
<organism evidence="9 10">
    <name type="scientific">Mytilus edulis</name>
    <name type="common">Blue mussel</name>
    <dbReference type="NCBI Taxonomy" id="6550"/>
    <lineage>
        <taxon>Eukaryota</taxon>
        <taxon>Metazoa</taxon>
        <taxon>Spiralia</taxon>
        <taxon>Lophotrochozoa</taxon>
        <taxon>Mollusca</taxon>
        <taxon>Bivalvia</taxon>
        <taxon>Autobranchia</taxon>
        <taxon>Pteriomorphia</taxon>
        <taxon>Mytilida</taxon>
        <taxon>Mytiloidea</taxon>
        <taxon>Mytilidae</taxon>
        <taxon>Mytilinae</taxon>
        <taxon>Mytilus</taxon>
    </lineage>
</organism>
<evidence type="ECO:0000313" key="9">
    <source>
        <dbReference type="EMBL" id="CAG2236601.1"/>
    </source>
</evidence>
<dbReference type="EMBL" id="CAJPWZ010002362">
    <property type="protein sequence ID" value="CAG2236601.1"/>
    <property type="molecule type" value="Genomic_DNA"/>
</dbReference>
<evidence type="ECO:0000256" key="7">
    <source>
        <dbReference type="SAM" id="SignalP"/>
    </source>
</evidence>
<keyword evidence="10" id="KW-1185">Reference proteome</keyword>
<dbReference type="PANTHER" id="PTHR11069:SF23">
    <property type="entry name" value="LYSOSOMAL ACID GLUCOSYLCERAMIDASE"/>
    <property type="match status" value="1"/>
</dbReference>
<evidence type="ECO:0000256" key="4">
    <source>
        <dbReference type="ARBA" id="ARBA00022729"/>
    </source>
</evidence>
<keyword evidence="6 9" id="KW-0326">Glycosidase</keyword>
<feature type="signal peptide" evidence="7">
    <location>
        <begin position="1"/>
        <end position="25"/>
    </location>
</feature>
<dbReference type="OrthoDB" id="2160638at2759"/>
<evidence type="ECO:0000256" key="1">
    <source>
        <dbReference type="ARBA" id="ARBA00001013"/>
    </source>
</evidence>
<accession>A0A8S3U3I9</accession>
<dbReference type="Gene3D" id="3.20.20.80">
    <property type="entry name" value="Glycosidases"/>
    <property type="match status" value="2"/>
</dbReference>
<keyword evidence="6" id="KW-0443">Lipid metabolism</keyword>
<evidence type="ECO:0000256" key="5">
    <source>
        <dbReference type="ARBA" id="ARBA00022801"/>
    </source>
</evidence>
<dbReference type="EC" id="3.2.1.45" evidence="3 6"/>
<dbReference type="PANTHER" id="PTHR11069">
    <property type="entry name" value="GLUCOSYLCERAMIDASE"/>
    <property type="match status" value="1"/>
</dbReference>
<evidence type="ECO:0000256" key="3">
    <source>
        <dbReference type="ARBA" id="ARBA00012658"/>
    </source>
</evidence>
<proteinExistence type="inferred from homology"/>
<evidence type="ECO:0000259" key="8">
    <source>
        <dbReference type="Pfam" id="PF02055"/>
    </source>
</evidence>
<keyword evidence="5 6" id="KW-0378">Hydrolase</keyword>
<evidence type="ECO:0000256" key="2">
    <source>
        <dbReference type="ARBA" id="ARBA00005382"/>
    </source>
</evidence>
<evidence type="ECO:0000313" key="10">
    <source>
        <dbReference type="Proteomes" id="UP000683360"/>
    </source>
</evidence>
<sequence>MGGQELNEKMIVFVILLSILSLGYTLPTFCNQRSFGGNSFVCVCNASYCDYPEGVYKRGKTVYARYQSAAQGGRLTQIIYYFEEMAAIQSNVIKINKNVTYQKIFGFGGAMTDAAGINIASLSNQTGDNLLKAYFSKDGWTDWNIALDMKGGPNWVKNYVDSPIIVNAAKDEFYKQPMFYAMAHFSSGYSKEKKIFYYNCEYVYIIDVVQWHANLSYVE</sequence>
<dbReference type="PRINTS" id="PR00843">
    <property type="entry name" value="GLHYDRLASE30"/>
</dbReference>
<dbReference type="InterPro" id="IPR001139">
    <property type="entry name" value="Glyco_hydro_30"/>
</dbReference>
<dbReference type="SUPFAM" id="SSF51011">
    <property type="entry name" value="Glycosyl hydrolase domain"/>
    <property type="match status" value="1"/>
</dbReference>
<comment type="catalytic activity">
    <reaction evidence="1">
        <text>a beta-D-glucosyl-(1&lt;-&gt;1')-N-acylsphing-4-enine + H2O = an N-acylsphing-4-enine + D-glucose</text>
        <dbReference type="Rhea" id="RHEA:13269"/>
        <dbReference type="ChEBI" id="CHEBI:4167"/>
        <dbReference type="ChEBI" id="CHEBI:15377"/>
        <dbReference type="ChEBI" id="CHEBI:22801"/>
        <dbReference type="ChEBI" id="CHEBI:52639"/>
        <dbReference type="EC" id="3.2.1.45"/>
    </reaction>
    <physiologicalReaction direction="left-to-right" evidence="1">
        <dbReference type="Rhea" id="RHEA:13270"/>
    </physiologicalReaction>
</comment>
<dbReference type="Proteomes" id="UP000683360">
    <property type="component" value="Unassembled WGS sequence"/>
</dbReference>
<feature type="chain" id="PRO_5035816130" description="Glucosylceramidase" evidence="7">
    <location>
        <begin position="26"/>
        <end position="219"/>
    </location>
</feature>
<reference evidence="9" key="1">
    <citation type="submission" date="2021-03" db="EMBL/GenBank/DDBJ databases">
        <authorList>
            <person name="Bekaert M."/>
        </authorList>
    </citation>
    <scope>NUCLEOTIDE SEQUENCE</scope>
</reference>
<feature type="domain" description="Glycosyl hydrolase family 30 TIM-barrel" evidence="8">
    <location>
        <begin position="139"/>
        <end position="186"/>
    </location>
</feature>
<name>A0A8S3U3I9_MYTED</name>
<dbReference type="InterPro" id="IPR017853">
    <property type="entry name" value="GH"/>
</dbReference>
<comment type="caution">
    <text evidence="9">The sequence shown here is derived from an EMBL/GenBank/DDBJ whole genome shotgun (WGS) entry which is preliminary data.</text>
</comment>
<protein>
    <recommendedName>
        <fullName evidence="3 6">Glucosylceramidase</fullName>
        <ecNumber evidence="3 6">3.2.1.45</ecNumber>
    </recommendedName>
</protein>
<dbReference type="InterPro" id="IPR033453">
    <property type="entry name" value="Glyco_hydro_30_TIM-barrel"/>
</dbReference>
<gene>
    <name evidence="9" type="ORF">MEDL_49124</name>
</gene>
<dbReference type="GO" id="GO:0004348">
    <property type="term" value="F:glucosylceramidase activity"/>
    <property type="evidence" value="ECO:0007669"/>
    <property type="project" value="UniProtKB-EC"/>
</dbReference>